<feature type="non-terminal residue" evidence="1">
    <location>
        <position position="1"/>
    </location>
</feature>
<gene>
    <name evidence="1" type="ORF">METZ01_LOCUS133444</name>
</gene>
<accession>A0A381YUG4</accession>
<dbReference type="AlphaFoldDB" id="A0A381YUG4"/>
<organism evidence="1">
    <name type="scientific">marine metagenome</name>
    <dbReference type="NCBI Taxonomy" id="408172"/>
    <lineage>
        <taxon>unclassified sequences</taxon>
        <taxon>metagenomes</taxon>
        <taxon>ecological metagenomes</taxon>
    </lineage>
</organism>
<reference evidence="1" key="1">
    <citation type="submission" date="2018-05" db="EMBL/GenBank/DDBJ databases">
        <authorList>
            <person name="Lanie J.A."/>
            <person name="Ng W.-L."/>
            <person name="Kazmierczak K.M."/>
            <person name="Andrzejewski T.M."/>
            <person name="Davidsen T.M."/>
            <person name="Wayne K.J."/>
            <person name="Tettelin H."/>
            <person name="Glass J.I."/>
            <person name="Rusch D."/>
            <person name="Podicherti R."/>
            <person name="Tsui H.-C.T."/>
            <person name="Winkler M.E."/>
        </authorList>
    </citation>
    <scope>NUCLEOTIDE SEQUENCE</scope>
</reference>
<name>A0A381YUG4_9ZZZZ</name>
<protein>
    <submittedName>
        <fullName evidence="1">Uncharacterized protein</fullName>
    </submittedName>
</protein>
<evidence type="ECO:0000313" key="1">
    <source>
        <dbReference type="EMBL" id="SVA80590.1"/>
    </source>
</evidence>
<proteinExistence type="predicted"/>
<dbReference type="EMBL" id="UINC01019077">
    <property type="protein sequence ID" value="SVA80590.1"/>
    <property type="molecule type" value="Genomic_DNA"/>
</dbReference>
<sequence>MYKKIIRLFLIVVVMTTAPVMGKKGNQSGGERSIVDRAGIASCICGMAHRLGVSIGRDGERTVTDTISYYTTPTFAEDYGDFMSGLQVTGDDSILTRFHLLTSGLINQFHVITRNVDVDGNVT</sequence>
<feature type="non-terminal residue" evidence="1">
    <location>
        <position position="123"/>
    </location>
</feature>